<evidence type="ECO:0000313" key="1">
    <source>
        <dbReference type="EMBL" id="KAA3483945.1"/>
    </source>
</evidence>
<accession>A0A5B6WSV2</accession>
<comment type="caution">
    <text evidence="1">The sequence shown here is derived from an EMBL/GenBank/DDBJ whole genome shotgun (WGS) entry which is preliminary data.</text>
</comment>
<gene>
    <name evidence="1" type="ORF">EPI10_006066</name>
</gene>
<dbReference type="AlphaFoldDB" id="A0A5B6WSV2"/>
<protein>
    <submittedName>
        <fullName evidence="1">Uncharacterized protein</fullName>
    </submittedName>
</protein>
<evidence type="ECO:0000313" key="2">
    <source>
        <dbReference type="Proteomes" id="UP000325315"/>
    </source>
</evidence>
<reference evidence="1" key="1">
    <citation type="submission" date="2019-08" db="EMBL/GenBank/DDBJ databases">
        <authorList>
            <person name="Liu F."/>
        </authorList>
    </citation>
    <scope>NUCLEOTIDE SEQUENCE [LARGE SCALE GENOMIC DNA]</scope>
    <source>
        <strain evidence="1">PA1801</strain>
        <tissue evidence="1">Leaf</tissue>
    </source>
</reference>
<organism evidence="1 2">
    <name type="scientific">Gossypium australe</name>
    <dbReference type="NCBI Taxonomy" id="47621"/>
    <lineage>
        <taxon>Eukaryota</taxon>
        <taxon>Viridiplantae</taxon>
        <taxon>Streptophyta</taxon>
        <taxon>Embryophyta</taxon>
        <taxon>Tracheophyta</taxon>
        <taxon>Spermatophyta</taxon>
        <taxon>Magnoliopsida</taxon>
        <taxon>eudicotyledons</taxon>
        <taxon>Gunneridae</taxon>
        <taxon>Pentapetalae</taxon>
        <taxon>rosids</taxon>
        <taxon>malvids</taxon>
        <taxon>Malvales</taxon>
        <taxon>Malvaceae</taxon>
        <taxon>Malvoideae</taxon>
        <taxon>Gossypium</taxon>
    </lineage>
</organism>
<dbReference type="EMBL" id="SMMG02000002">
    <property type="protein sequence ID" value="KAA3483945.1"/>
    <property type="molecule type" value="Genomic_DNA"/>
</dbReference>
<name>A0A5B6WSV2_9ROSI</name>
<keyword evidence="2" id="KW-1185">Reference proteome</keyword>
<sequence length="63" mass="7229">MAGHRGQGLTKLVKIKNYEAQIKIEARTKLRTNLHLYIDFEYRANSWIIDVGARSTLSITILV</sequence>
<dbReference type="Proteomes" id="UP000325315">
    <property type="component" value="Unassembled WGS sequence"/>
</dbReference>
<proteinExistence type="predicted"/>